<comment type="caution">
    <text evidence="8">The sequence shown here is derived from an EMBL/GenBank/DDBJ whole genome shotgun (WGS) entry which is preliminary data.</text>
</comment>
<dbReference type="PANTHER" id="PTHR12945:SF0">
    <property type="entry name" value="TRNA (ADENINE(58)-N(1))-METHYLTRANSFERASE NON-CATALYTIC SUBUNIT TRM6"/>
    <property type="match status" value="1"/>
</dbReference>
<evidence type="ECO:0000313" key="8">
    <source>
        <dbReference type="EMBL" id="KAK6914576.1"/>
    </source>
</evidence>
<keyword evidence="7" id="KW-0472">Membrane</keyword>
<keyword evidence="5" id="KW-0539">Nucleus</keyword>
<dbReference type="GO" id="GO:0031515">
    <property type="term" value="C:tRNA (m1A) methyltransferase complex"/>
    <property type="evidence" value="ECO:0007669"/>
    <property type="project" value="InterPro"/>
</dbReference>
<keyword evidence="7" id="KW-0812">Transmembrane</keyword>
<keyword evidence="9" id="KW-1185">Reference proteome</keyword>
<evidence type="ECO:0000313" key="9">
    <source>
        <dbReference type="Proteomes" id="UP001370490"/>
    </source>
</evidence>
<organism evidence="8 9">
    <name type="scientific">Dillenia turbinata</name>
    <dbReference type="NCBI Taxonomy" id="194707"/>
    <lineage>
        <taxon>Eukaryota</taxon>
        <taxon>Viridiplantae</taxon>
        <taxon>Streptophyta</taxon>
        <taxon>Embryophyta</taxon>
        <taxon>Tracheophyta</taxon>
        <taxon>Spermatophyta</taxon>
        <taxon>Magnoliopsida</taxon>
        <taxon>eudicotyledons</taxon>
        <taxon>Gunneridae</taxon>
        <taxon>Pentapetalae</taxon>
        <taxon>Dilleniales</taxon>
        <taxon>Dilleniaceae</taxon>
        <taxon>Dillenia</taxon>
    </lineage>
</organism>
<evidence type="ECO:0000256" key="3">
    <source>
        <dbReference type="ARBA" id="ARBA00021704"/>
    </source>
</evidence>
<keyword evidence="7" id="KW-1133">Transmembrane helix</keyword>
<dbReference type="GO" id="GO:0030488">
    <property type="term" value="P:tRNA methylation"/>
    <property type="evidence" value="ECO:0007669"/>
    <property type="project" value="InterPro"/>
</dbReference>
<evidence type="ECO:0000256" key="2">
    <source>
        <dbReference type="ARBA" id="ARBA00008320"/>
    </source>
</evidence>
<dbReference type="Proteomes" id="UP001370490">
    <property type="component" value="Unassembled WGS sequence"/>
</dbReference>
<evidence type="ECO:0000256" key="7">
    <source>
        <dbReference type="SAM" id="Phobius"/>
    </source>
</evidence>
<accession>A0AAN8UNN8</accession>
<dbReference type="InterPro" id="IPR017423">
    <property type="entry name" value="TRM6"/>
</dbReference>
<evidence type="ECO:0000256" key="1">
    <source>
        <dbReference type="ARBA" id="ARBA00004123"/>
    </source>
</evidence>
<sequence length="213" mass="24238">MRRQDAKCVEIVEALIANSAIFEKKTAFSQEKYRLRKQTKYAPIFHVMIFRKFRRSVGESKKLSTSSVKAVYSSGPWSPDMTSCQGIWSIRDDLQVPASPFFRSLCKEDNNNNGTYSSVTAYFLYDFDTLHLIVLIISMSVHFIILPSSFRKDLHPYIFLPITAIAASTLNKNTVLTTPSKAKTSLTTQTFPKCNNMKTSINNLLTKISKRIM</sequence>
<name>A0AAN8UNN8_9MAGN</name>
<dbReference type="GO" id="GO:0005634">
    <property type="term" value="C:nucleus"/>
    <property type="evidence" value="ECO:0007669"/>
    <property type="project" value="UniProtKB-SubCell"/>
</dbReference>
<reference evidence="8 9" key="1">
    <citation type="submission" date="2023-12" db="EMBL/GenBank/DDBJ databases">
        <title>A high-quality genome assembly for Dillenia turbinata (Dilleniales).</title>
        <authorList>
            <person name="Chanderbali A."/>
        </authorList>
    </citation>
    <scope>NUCLEOTIDE SEQUENCE [LARGE SCALE GENOMIC DNA]</scope>
    <source>
        <strain evidence="8">LSX21</strain>
        <tissue evidence="8">Leaf</tissue>
    </source>
</reference>
<dbReference type="Pfam" id="PF04189">
    <property type="entry name" value="Gcd10p"/>
    <property type="match status" value="1"/>
</dbReference>
<dbReference type="AlphaFoldDB" id="A0AAN8UNN8"/>
<dbReference type="EMBL" id="JBAMMX010000026">
    <property type="protein sequence ID" value="KAK6914576.1"/>
    <property type="molecule type" value="Genomic_DNA"/>
</dbReference>
<keyword evidence="4" id="KW-0819">tRNA processing</keyword>
<evidence type="ECO:0000256" key="4">
    <source>
        <dbReference type="ARBA" id="ARBA00022694"/>
    </source>
</evidence>
<comment type="subcellular location">
    <subcellularLocation>
        <location evidence="1">Nucleus</location>
    </subcellularLocation>
</comment>
<dbReference type="PANTHER" id="PTHR12945">
    <property type="entry name" value="TRANSLATION INITIATION FACTOR EIF3-RELATED"/>
    <property type="match status" value="1"/>
</dbReference>
<proteinExistence type="inferred from homology"/>
<evidence type="ECO:0000256" key="5">
    <source>
        <dbReference type="ARBA" id="ARBA00023242"/>
    </source>
</evidence>
<evidence type="ECO:0000256" key="6">
    <source>
        <dbReference type="ARBA" id="ARBA00032319"/>
    </source>
</evidence>
<gene>
    <name evidence="8" type="ORF">RJ641_021897</name>
</gene>
<feature type="transmembrane region" description="Helical" evidence="7">
    <location>
        <begin position="130"/>
        <end position="150"/>
    </location>
</feature>
<protein>
    <recommendedName>
        <fullName evidence="3">tRNA (adenine(58)-N(1))-methyltransferase non-catalytic subunit TRM6</fullName>
    </recommendedName>
    <alternativeName>
        <fullName evidence="6">tRNA(m1A58)-methyltransferase subunit TRM6</fullName>
    </alternativeName>
</protein>
<comment type="similarity">
    <text evidence="2">Belongs to the TRM6/GCD10 family.</text>
</comment>